<evidence type="ECO:0000256" key="2">
    <source>
        <dbReference type="SAM" id="MobiDB-lite"/>
    </source>
</evidence>
<comment type="caution">
    <text evidence="3">The sequence shown here is derived from an EMBL/GenBank/DDBJ whole genome shotgun (WGS) entry which is preliminary data.</text>
</comment>
<dbReference type="Proteomes" id="UP001438707">
    <property type="component" value="Unassembled WGS sequence"/>
</dbReference>
<protein>
    <submittedName>
        <fullName evidence="3">Uncharacterized protein</fullName>
    </submittedName>
</protein>
<feature type="region of interest" description="Disordered" evidence="2">
    <location>
        <begin position="73"/>
        <end position="92"/>
    </location>
</feature>
<feature type="coiled-coil region" evidence="1">
    <location>
        <begin position="96"/>
        <end position="130"/>
    </location>
</feature>
<dbReference type="EMBL" id="JALJOS010000002">
    <property type="protein sequence ID" value="KAK9843257.1"/>
    <property type="molecule type" value="Genomic_DNA"/>
</dbReference>
<reference evidence="3 4" key="1">
    <citation type="journal article" date="2024" name="Nat. Commun.">
        <title>Phylogenomics reveals the evolutionary origins of lichenization in chlorophyte algae.</title>
        <authorList>
            <person name="Puginier C."/>
            <person name="Libourel C."/>
            <person name="Otte J."/>
            <person name="Skaloud P."/>
            <person name="Haon M."/>
            <person name="Grisel S."/>
            <person name="Petersen M."/>
            <person name="Berrin J.G."/>
            <person name="Delaux P.M."/>
            <person name="Dal Grande F."/>
            <person name="Keller J."/>
        </authorList>
    </citation>
    <scope>NUCLEOTIDE SEQUENCE [LARGE SCALE GENOMIC DNA]</scope>
    <source>
        <strain evidence="3 4">SAG 2145</strain>
    </source>
</reference>
<keyword evidence="4" id="KW-1185">Reference proteome</keyword>
<evidence type="ECO:0000256" key="1">
    <source>
        <dbReference type="SAM" id="Coils"/>
    </source>
</evidence>
<sequence length="427" mass="47540">MASQPPDLLLDLDLDLGFSSQDFSHALQDDLNLLEDTFTGLDGSNVGTLQPGFFRASGAAEMRGSTQFATVEATESAANRESARQQDPPNTLRTNATKLKRLRKSEKDRLTELEERVTSLQKVLEEGKHTQEELLLQEANLAAAANSAAREQGGPAKAAARKRSPGLPGPDDKFWLLDLDGIMQHMTCRDIAELSNEDSIAIYEIYVSRLGDMLAQRQNSLADEEIMQLAAQARKIPYLKSIYKPRSLRVILNYNRLGLDTAEKKHIWSKVLEGLNLSREQRHKALHFRRLFLESTSQLLQSRQQLLASLKESESRTCCTVGDLTKQTSACQRIMKQLQDNLHADQNVLSRLFNQVFDEVLKGIQKAIILVEFWPCSFDLVGLLNQLAEEDGDTATLALLGLPAKGMHDCSIAAPRALARAQLQSEC</sequence>
<proteinExistence type="predicted"/>
<evidence type="ECO:0000313" key="3">
    <source>
        <dbReference type="EMBL" id="KAK9843257.1"/>
    </source>
</evidence>
<name>A0AAW1SC84_9CHLO</name>
<accession>A0AAW1SC84</accession>
<evidence type="ECO:0000313" key="4">
    <source>
        <dbReference type="Proteomes" id="UP001438707"/>
    </source>
</evidence>
<feature type="region of interest" description="Disordered" evidence="2">
    <location>
        <begin position="146"/>
        <end position="166"/>
    </location>
</feature>
<organism evidence="3 4">
    <name type="scientific">Apatococcus lobatus</name>
    <dbReference type="NCBI Taxonomy" id="904363"/>
    <lineage>
        <taxon>Eukaryota</taxon>
        <taxon>Viridiplantae</taxon>
        <taxon>Chlorophyta</taxon>
        <taxon>core chlorophytes</taxon>
        <taxon>Trebouxiophyceae</taxon>
        <taxon>Chlorellales</taxon>
        <taxon>Chlorellaceae</taxon>
        <taxon>Apatococcus</taxon>
    </lineage>
</organism>
<keyword evidence="1" id="KW-0175">Coiled coil</keyword>
<dbReference type="AlphaFoldDB" id="A0AAW1SC84"/>
<gene>
    <name evidence="3" type="ORF">WJX74_009343</name>
</gene>